<dbReference type="EMBL" id="CM051396">
    <property type="protein sequence ID" value="KAJ4723343.1"/>
    <property type="molecule type" value="Genomic_DNA"/>
</dbReference>
<dbReference type="Proteomes" id="UP001164539">
    <property type="component" value="Chromosome 3"/>
</dbReference>
<comment type="caution">
    <text evidence="1">The sequence shown here is derived from an EMBL/GenBank/DDBJ whole genome shotgun (WGS) entry which is preliminary data.</text>
</comment>
<evidence type="ECO:0000313" key="2">
    <source>
        <dbReference type="Proteomes" id="UP001164539"/>
    </source>
</evidence>
<evidence type="ECO:0000313" key="1">
    <source>
        <dbReference type="EMBL" id="KAJ4723343.1"/>
    </source>
</evidence>
<organism evidence="1 2">
    <name type="scientific">Melia azedarach</name>
    <name type="common">Chinaberry tree</name>
    <dbReference type="NCBI Taxonomy" id="155640"/>
    <lineage>
        <taxon>Eukaryota</taxon>
        <taxon>Viridiplantae</taxon>
        <taxon>Streptophyta</taxon>
        <taxon>Embryophyta</taxon>
        <taxon>Tracheophyta</taxon>
        <taxon>Spermatophyta</taxon>
        <taxon>Magnoliopsida</taxon>
        <taxon>eudicotyledons</taxon>
        <taxon>Gunneridae</taxon>
        <taxon>Pentapetalae</taxon>
        <taxon>rosids</taxon>
        <taxon>malvids</taxon>
        <taxon>Sapindales</taxon>
        <taxon>Meliaceae</taxon>
        <taxon>Melia</taxon>
    </lineage>
</organism>
<keyword evidence="2" id="KW-1185">Reference proteome</keyword>
<protein>
    <submittedName>
        <fullName evidence="1">Aleurone layer morphogenesis protein</fullName>
    </submittedName>
</protein>
<name>A0ACC1YJP9_MELAZ</name>
<reference evidence="1 2" key="1">
    <citation type="journal article" date="2023" name="Science">
        <title>Complex scaffold remodeling in plant triterpene biosynthesis.</title>
        <authorList>
            <person name="De La Pena R."/>
            <person name="Hodgson H."/>
            <person name="Liu J.C."/>
            <person name="Stephenson M.J."/>
            <person name="Martin A.C."/>
            <person name="Owen C."/>
            <person name="Harkess A."/>
            <person name="Leebens-Mack J."/>
            <person name="Jimenez L.E."/>
            <person name="Osbourn A."/>
            <person name="Sattely E.S."/>
        </authorList>
    </citation>
    <scope>NUCLEOTIDE SEQUENCE [LARGE SCALE GENOMIC DNA]</scope>
    <source>
        <strain evidence="2">cv. JPN11</strain>
        <tissue evidence="1">Leaf</tissue>
    </source>
</reference>
<gene>
    <name evidence="1" type="ORF">OWV82_006726</name>
</gene>
<accession>A0ACC1YJP9</accession>
<proteinExistence type="predicted"/>
<sequence length="807" mass="89777">MADADICPTEDAVNIFLDHLVDPLLPARFTRDTPSKSQQQLVAKQVHAVVLLYNYYHRKQHQHLKFEGFESFCKLAVVQKPTLLAHLKLMQRSKDCELDDPETQLSVTEKTIMDACDICKSLDASKDVPCTEGWLISKIAVLLIDSRKEYCCLKFSSITQGVWSLIEKDVDVSSCFSEGTTEGKHIKKRIKVTRKSLRDGVDEVFLQQTAFSAVKEATGISQNDLIIVGSDIVYSLSKEKTTARFYMMQCTQPKNDDVMQVPVRDALESLQGPLVVRSSGQWTVTPVVCYFHLLPYAGIISDWLSREGLSNSFQDQSLELGSKLKRTEQLDEPDICDNQNRSHVNSDIVECLGSRTDIATRLRKRANKNGRCMDGLSGGDDNDGRGSVNVDALQNEDNCNNIDNRLKLDDEPDSCDNQNRSHVNSDTVEYLGSRADIITSLRKHANKNGHSMDGLSGGNDSDGRGSVNVDALQNEDKCKNIDNRLQLDDEPDIRDNQNRYHVNIDVVECLGSGADIITRLWKCANKNGRSMDGLSGGDDSDGRGSVNVALQNEDKCKNIDNRLQLDDHHKMKKSYLKSGLNGKARNKSKVEMAGSIRTECRVESVSDRKAASDMICSDEYEKPIGDCAAVIGQSNSKDIGRPQSTASLKENMSQTALRALLTRRNELNLQQRKIEDEIAVCDKKIQMILNSGGDDSGLKIEVLEEVCNDICLESSPQSTKMKRLSEAVLVKKNSCQELDDICYDNNWILPTYRVSPSEGGFQSQVTTKGIDFECSTAGDSRSNPREARESAAAQMLEKLRSMANHAQ</sequence>